<dbReference type="STRING" id="765913.ThidrDRAFT_3697"/>
<dbReference type="eggNOG" id="ENOG5033U3Q">
    <property type="taxonomic scope" value="Bacteria"/>
</dbReference>
<feature type="compositionally biased region" description="Low complexity" evidence="1">
    <location>
        <begin position="115"/>
        <end position="129"/>
    </location>
</feature>
<dbReference type="Proteomes" id="UP000004200">
    <property type="component" value="Unassembled WGS sequence"/>
</dbReference>
<sequence length="436" mass="49645">MHWQQHNWSTLSQIDVNAISSAEHRAKLALCAAVGLAQQQQATDAMQALERALDWGIAPEITAYLASRGVLSALQRPLATRLNPDPLRQATRLRRSMASGAWPDNANSDWWLRESSPTPTSAKASTAKPKTPEDYRDSPRFSAEAYAEYAALSQQTGAAHFQLIDTKSLPRSGLHYLKQTLERLLPGHFSFCEWYQEPGCCKRMPCALTAYAEAAQQPPQAKLRLLKSHDFDLDDPAYPLTPHIRRLILIRDPLFVLTSWFELEQMQQHYQVLEAHGISMKKVNLLHEPEVTRQALRLIDAAYRPIDRQALRQWLQQCQAYISGFLRRWAVPALEHSELGWRLLRYEDINAYLSELLSPLQAHLSADAQANVERFLRDSAGRFKPRSDPLTLKSIRISEDVRRYAGLFEETARALTDNSDYQIIQNVITQGRSRTP</sequence>
<evidence type="ECO:0000313" key="3">
    <source>
        <dbReference type="Proteomes" id="UP000004200"/>
    </source>
</evidence>
<evidence type="ECO:0000313" key="2">
    <source>
        <dbReference type="EMBL" id="EGV28547.1"/>
    </source>
</evidence>
<evidence type="ECO:0000256" key="1">
    <source>
        <dbReference type="SAM" id="MobiDB-lite"/>
    </source>
</evidence>
<dbReference type="AlphaFoldDB" id="G2E5Y4"/>
<organism evidence="2 3">
    <name type="scientific">Thiorhodococcus drewsii AZ1</name>
    <dbReference type="NCBI Taxonomy" id="765913"/>
    <lineage>
        <taxon>Bacteria</taxon>
        <taxon>Pseudomonadati</taxon>
        <taxon>Pseudomonadota</taxon>
        <taxon>Gammaproteobacteria</taxon>
        <taxon>Chromatiales</taxon>
        <taxon>Chromatiaceae</taxon>
        <taxon>Thiorhodococcus</taxon>
    </lineage>
</organism>
<dbReference type="EMBL" id="AFWT01000035">
    <property type="protein sequence ID" value="EGV28547.1"/>
    <property type="molecule type" value="Genomic_DNA"/>
</dbReference>
<gene>
    <name evidence="2" type="ORF">ThidrDRAFT_3697</name>
</gene>
<protein>
    <recommendedName>
        <fullName evidence="4">Sulfotransferase</fullName>
    </recommendedName>
</protein>
<keyword evidence="3" id="KW-1185">Reference proteome</keyword>
<evidence type="ECO:0008006" key="4">
    <source>
        <dbReference type="Google" id="ProtNLM"/>
    </source>
</evidence>
<accession>G2E5Y4</accession>
<feature type="region of interest" description="Disordered" evidence="1">
    <location>
        <begin position="108"/>
        <end position="137"/>
    </location>
</feature>
<dbReference type="Gene3D" id="3.40.50.300">
    <property type="entry name" value="P-loop containing nucleotide triphosphate hydrolases"/>
    <property type="match status" value="1"/>
</dbReference>
<proteinExistence type="predicted"/>
<name>G2E5Y4_9GAMM</name>
<comment type="caution">
    <text evidence="2">The sequence shown here is derived from an EMBL/GenBank/DDBJ whole genome shotgun (WGS) entry which is preliminary data.</text>
</comment>
<dbReference type="InterPro" id="IPR027417">
    <property type="entry name" value="P-loop_NTPase"/>
</dbReference>
<dbReference type="SUPFAM" id="SSF52540">
    <property type="entry name" value="P-loop containing nucleoside triphosphate hydrolases"/>
    <property type="match status" value="1"/>
</dbReference>
<reference evidence="2 3" key="1">
    <citation type="submission" date="2011-06" db="EMBL/GenBank/DDBJ databases">
        <title>The draft genome of Thiorhodococcus drewsii AZ1.</title>
        <authorList>
            <consortium name="US DOE Joint Genome Institute (JGI-PGF)"/>
            <person name="Lucas S."/>
            <person name="Han J."/>
            <person name="Lapidus A."/>
            <person name="Cheng J.-F."/>
            <person name="Goodwin L."/>
            <person name="Pitluck S."/>
            <person name="Peters L."/>
            <person name="Land M.L."/>
            <person name="Hauser L."/>
            <person name="Vogl K."/>
            <person name="Liu Z."/>
            <person name="Imhoff J."/>
            <person name="Thiel V."/>
            <person name="Frigaard N.-U."/>
            <person name="Bryant D.A."/>
            <person name="Woyke T.J."/>
        </authorList>
    </citation>
    <scope>NUCLEOTIDE SEQUENCE [LARGE SCALE GENOMIC DNA]</scope>
    <source>
        <strain evidence="2 3">AZ1</strain>
    </source>
</reference>